<proteinExistence type="predicted"/>
<dbReference type="Gene3D" id="1.20.1260.10">
    <property type="match status" value="1"/>
</dbReference>
<dbReference type="InterPro" id="IPR012347">
    <property type="entry name" value="Ferritin-like"/>
</dbReference>
<keyword evidence="3" id="KW-1185">Reference proteome</keyword>
<dbReference type="InterPro" id="IPR016920">
    <property type="entry name" value="UCP029477"/>
</dbReference>
<dbReference type="EMBL" id="JAKLTR010000018">
    <property type="protein sequence ID" value="MCG2617163.1"/>
    <property type="molecule type" value="Genomic_DNA"/>
</dbReference>
<evidence type="ECO:0000313" key="3">
    <source>
        <dbReference type="Proteomes" id="UP001165367"/>
    </source>
</evidence>
<dbReference type="SUPFAM" id="SSF47240">
    <property type="entry name" value="Ferritin-like"/>
    <property type="match status" value="1"/>
</dbReference>
<accession>A0ABS9KXY2</accession>
<sequence>MKTNEQTAEVLNDLIQINNDRIEGYEKASRETAPADADLRALFDNMAAESRDYVNQLTKQVSISGNEPADGTTVKGKIYRAWMDVKATFTGKDRKAILASCEYGEDAAQKAYDQALATDAELPTELRQLITDQKASLRKSHDKIKAMRDAQPA</sequence>
<protein>
    <submittedName>
        <fullName evidence="2">PA2169 family four-helix-bundle protein</fullName>
    </submittedName>
</protein>
<name>A0ABS9KXY2_9BACT</name>
<dbReference type="Proteomes" id="UP001165367">
    <property type="component" value="Unassembled WGS sequence"/>
</dbReference>
<organism evidence="2 3">
    <name type="scientific">Terrimonas ginsenosidimutans</name>
    <dbReference type="NCBI Taxonomy" id="2908004"/>
    <lineage>
        <taxon>Bacteria</taxon>
        <taxon>Pseudomonadati</taxon>
        <taxon>Bacteroidota</taxon>
        <taxon>Chitinophagia</taxon>
        <taxon>Chitinophagales</taxon>
        <taxon>Chitinophagaceae</taxon>
        <taxon>Terrimonas</taxon>
    </lineage>
</organism>
<dbReference type="PIRSF" id="PIRSF029477">
    <property type="entry name" value="UCP029477"/>
    <property type="match status" value="1"/>
</dbReference>
<evidence type="ECO:0000313" key="2">
    <source>
        <dbReference type="EMBL" id="MCG2617163.1"/>
    </source>
</evidence>
<dbReference type="NCBIfam" id="TIGR02284">
    <property type="entry name" value="PA2169 family four-helix-bundle protein"/>
    <property type="match status" value="1"/>
</dbReference>
<feature type="domain" description="DUF2383" evidence="1">
    <location>
        <begin position="7"/>
        <end position="117"/>
    </location>
</feature>
<dbReference type="RefSeq" id="WP_237875700.1">
    <property type="nucleotide sequence ID" value="NZ_JAKLTR010000018.1"/>
</dbReference>
<dbReference type="InterPro" id="IPR011971">
    <property type="entry name" value="CHP02284"/>
</dbReference>
<evidence type="ECO:0000259" key="1">
    <source>
        <dbReference type="Pfam" id="PF09537"/>
    </source>
</evidence>
<gene>
    <name evidence="2" type="ORF">LZZ85_22900</name>
</gene>
<dbReference type="InterPro" id="IPR009078">
    <property type="entry name" value="Ferritin-like_SF"/>
</dbReference>
<dbReference type="InterPro" id="IPR019052">
    <property type="entry name" value="DUF2383"/>
</dbReference>
<reference evidence="2" key="1">
    <citation type="submission" date="2022-01" db="EMBL/GenBank/DDBJ databases">
        <authorList>
            <person name="Jo J.-H."/>
            <person name="Im W.-T."/>
        </authorList>
    </citation>
    <scope>NUCLEOTIDE SEQUENCE</scope>
    <source>
        <strain evidence="2">NA20</strain>
    </source>
</reference>
<comment type="caution">
    <text evidence="2">The sequence shown here is derived from an EMBL/GenBank/DDBJ whole genome shotgun (WGS) entry which is preliminary data.</text>
</comment>
<dbReference type="Pfam" id="PF09537">
    <property type="entry name" value="DUF2383"/>
    <property type="match status" value="1"/>
</dbReference>